<evidence type="ECO:0000256" key="8">
    <source>
        <dbReference type="ARBA" id="ARBA00023098"/>
    </source>
</evidence>
<dbReference type="Gene3D" id="3.40.50.720">
    <property type="entry name" value="NAD(P)-binding Rossmann-like Domain"/>
    <property type="match status" value="1"/>
</dbReference>
<dbReference type="InterPro" id="IPR020843">
    <property type="entry name" value="ER"/>
</dbReference>
<dbReference type="Gene3D" id="3.90.180.10">
    <property type="entry name" value="Medium-chain alcohol dehydrogenases, catalytic domain"/>
    <property type="match status" value="1"/>
</dbReference>
<evidence type="ECO:0000256" key="1">
    <source>
        <dbReference type="ARBA" id="ARBA00004173"/>
    </source>
</evidence>
<protein>
    <recommendedName>
        <fullName evidence="11">enoyl-[acyl-carrier-protein] reductase</fullName>
        <ecNumber evidence="11">1.3.1.104</ecNumber>
    </recommendedName>
</protein>
<comment type="subcellular location">
    <subcellularLocation>
        <location evidence="1">Mitochondrion</location>
    </subcellularLocation>
</comment>
<evidence type="ECO:0000256" key="9">
    <source>
        <dbReference type="ARBA" id="ARBA00023128"/>
    </source>
</evidence>
<keyword evidence="9" id="KW-0496">Mitochondrion</keyword>
<evidence type="ECO:0000256" key="4">
    <source>
        <dbReference type="ARBA" id="ARBA00022832"/>
    </source>
</evidence>
<reference evidence="14" key="1">
    <citation type="submission" date="2020-01" db="EMBL/GenBank/DDBJ databases">
        <title>Development of genomics and gene disruption for Polysphondylium violaceum indicates a role for the polyketide synthase stlB in stalk morphogenesis.</title>
        <authorList>
            <person name="Narita B."/>
            <person name="Kawabe Y."/>
            <person name="Kin K."/>
            <person name="Saito T."/>
            <person name="Gibbs R."/>
            <person name="Kuspa A."/>
            <person name="Muzny D."/>
            <person name="Queller D."/>
            <person name="Richards S."/>
            <person name="Strassman J."/>
            <person name="Sucgang R."/>
            <person name="Worley K."/>
            <person name="Schaap P."/>
        </authorList>
    </citation>
    <scope>NUCLEOTIDE SEQUENCE</scope>
    <source>
        <strain evidence="14">QSvi11</strain>
    </source>
</reference>
<dbReference type="Pfam" id="PF08240">
    <property type="entry name" value="ADH_N"/>
    <property type="match status" value="1"/>
</dbReference>
<keyword evidence="10" id="KW-0275">Fatty acid biosynthesis</keyword>
<dbReference type="OrthoDB" id="7482721at2759"/>
<dbReference type="SUPFAM" id="SSF50129">
    <property type="entry name" value="GroES-like"/>
    <property type="match status" value="1"/>
</dbReference>
<dbReference type="GO" id="GO:0006633">
    <property type="term" value="P:fatty acid biosynthetic process"/>
    <property type="evidence" value="ECO:0007669"/>
    <property type="project" value="UniProtKB-KW"/>
</dbReference>
<gene>
    <name evidence="14" type="ORF">CYY_002863</name>
</gene>
<organism evidence="14 15">
    <name type="scientific">Polysphondylium violaceum</name>
    <dbReference type="NCBI Taxonomy" id="133409"/>
    <lineage>
        <taxon>Eukaryota</taxon>
        <taxon>Amoebozoa</taxon>
        <taxon>Evosea</taxon>
        <taxon>Eumycetozoa</taxon>
        <taxon>Dictyostelia</taxon>
        <taxon>Dictyosteliales</taxon>
        <taxon>Dictyosteliaceae</taxon>
        <taxon>Polysphondylium</taxon>
    </lineage>
</organism>
<keyword evidence="4" id="KW-0276">Fatty acid metabolism</keyword>
<evidence type="ECO:0000256" key="12">
    <source>
        <dbReference type="ARBA" id="ARBA00048843"/>
    </source>
</evidence>
<keyword evidence="3" id="KW-0444">Lipid biosynthesis</keyword>
<evidence type="ECO:0000256" key="7">
    <source>
        <dbReference type="ARBA" id="ARBA00023002"/>
    </source>
</evidence>
<dbReference type="GO" id="GO:0141148">
    <property type="term" value="F:enoyl-[acyl-carrier-protein] reductase (NADPH) activity"/>
    <property type="evidence" value="ECO:0007669"/>
    <property type="project" value="UniProtKB-EC"/>
</dbReference>
<sequence>MISSTTCINSFRLARHYATSTAVKYTAFGTPNQVLKVVQENVNDNVNGDEVLVDMLHAPINPVDFNLAQGTYAFQPQLPAIAGSEGVGKVVKVGSNVTGLKPNDFVIPVISSKVAGTWRTKAVFSEKQLFKAPADIPAEALATVSINPTTAYRLLNDFEKLKAGDVIIQNAANSMVGVSVIQIAKARGIKTINVVRNTGDIDDVVDHLKKLGGDIVVTEDYVRTQAFQRLVADLPRPKLALNAVGGSSATELARNVADNGTLVTYGGMSREPVTIPTSHLIFRNVNVRGFWLNNWFETHSAAERQAMFDDIFDLIRNKHLKVWVEKHKFSEFSSAFARSQESGKFRKVVLDLQL</sequence>
<proteinExistence type="inferred from homology"/>
<dbReference type="AlphaFoldDB" id="A0A8J4PZF9"/>
<dbReference type="InterPro" id="IPR051034">
    <property type="entry name" value="Mito_Enoyl-ACP_Reductase"/>
</dbReference>
<dbReference type="EC" id="1.3.1.104" evidence="11"/>
<dbReference type="SMART" id="SM00829">
    <property type="entry name" value="PKS_ER"/>
    <property type="match status" value="1"/>
</dbReference>
<dbReference type="InterPro" id="IPR013154">
    <property type="entry name" value="ADH-like_N"/>
</dbReference>
<evidence type="ECO:0000313" key="15">
    <source>
        <dbReference type="Proteomes" id="UP000695562"/>
    </source>
</evidence>
<dbReference type="InterPro" id="IPR036291">
    <property type="entry name" value="NAD(P)-bd_dom_sf"/>
</dbReference>
<dbReference type="Pfam" id="PF00107">
    <property type="entry name" value="ADH_zinc_N"/>
    <property type="match status" value="1"/>
</dbReference>
<dbReference type="Proteomes" id="UP000695562">
    <property type="component" value="Unassembled WGS sequence"/>
</dbReference>
<comment type="catalytic activity">
    <reaction evidence="12">
        <text>a 2,3-saturated acyl-[ACP] + NADP(+) = a (2E)-enoyl-[ACP] + NADPH + H(+)</text>
        <dbReference type="Rhea" id="RHEA:22564"/>
        <dbReference type="Rhea" id="RHEA-COMP:9925"/>
        <dbReference type="Rhea" id="RHEA-COMP:9926"/>
        <dbReference type="ChEBI" id="CHEBI:15378"/>
        <dbReference type="ChEBI" id="CHEBI:57783"/>
        <dbReference type="ChEBI" id="CHEBI:58349"/>
        <dbReference type="ChEBI" id="CHEBI:78784"/>
        <dbReference type="ChEBI" id="CHEBI:78785"/>
        <dbReference type="EC" id="1.3.1.104"/>
    </reaction>
</comment>
<feature type="domain" description="Enoyl reductase (ER)" evidence="13">
    <location>
        <begin position="29"/>
        <end position="350"/>
    </location>
</feature>
<evidence type="ECO:0000259" key="13">
    <source>
        <dbReference type="SMART" id="SM00829"/>
    </source>
</evidence>
<accession>A0A8J4PZF9</accession>
<evidence type="ECO:0000256" key="11">
    <source>
        <dbReference type="ARBA" id="ARBA00038963"/>
    </source>
</evidence>
<evidence type="ECO:0000256" key="10">
    <source>
        <dbReference type="ARBA" id="ARBA00023160"/>
    </source>
</evidence>
<evidence type="ECO:0000256" key="2">
    <source>
        <dbReference type="ARBA" id="ARBA00010371"/>
    </source>
</evidence>
<keyword evidence="7" id="KW-0560">Oxidoreductase</keyword>
<keyword evidence="15" id="KW-1185">Reference proteome</keyword>
<dbReference type="CDD" id="cd08290">
    <property type="entry name" value="ETR"/>
    <property type="match status" value="1"/>
</dbReference>
<dbReference type="PANTHER" id="PTHR43981">
    <property type="entry name" value="ENOYL-[ACYL-CARRIER-PROTEIN] REDUCTASE, MITOCHONDRIAL"/>
    <property type="match status" value="1"/>
</dbReference>
<evidence type="ECO:0000256" key="6">
    <source>
        <dbReference type="ARBA" id="ARBA00022946"/>
    </source>
</evidence>
<dbReference type="SUPFAM" id="SSF51735">
    <property type="entry name" value="NAD(P)-binding Rossmann-fold domains"/>
    <property type="match status" value="1"/>
</dbReference>
<evidence type="ECO:0000256" key="3">
    <source>
        <dbReference type="ARBA" id="ARBA00022516"/>
    </source>
</evidence>
<dbReference type="EMBL" id="AJWJ01000084">
    <property type="protein sequence ID" value="KAF2075829.1"/>
    <property type="molecule type" value="Genomic_DNA"/>
</dbReference>
<dbReference type="InterPro" id="IPR011032">
    <property type="entry name" value="GroES-like_sf"/>
</dbReference>
<keyword evidence="6" id="KW-0809">Transit peptide</keyword>
<comment type="similarity">
    <text evidence="2">Belongs to the zinc-containing alcohol dehydrogenase family. Quinone oxidoreductase subfamily.</text>
</comment>
<name>A0A8J4PZF9_9MYCE</name>
<keyword evidence="5" id="KW-0521">NADP</keyword>
<dbReference type="FunFam" id="3.40.50.720:FF:000112">
    <property type="entry name" value="Enoyl-[acyl-carrier-protein] reductase 1, mitochondrial"/>
    <property type="match status" value="1"/>
</dbReference>
<comment type="caution">
    <text evidence="14">The sequence shown here is derived from an EMBL/GenBank/DDBJ whole genome shotgun (WGS) entry which is preliminary data.</text>
</comment>
<dbReference type="GO" id="GO:0005739">
    <property type="term" value="C:mitochondrion"/>
    <property type="evidence" value="ECO:0007669"/>
    <property type="project" value="UniProtKB-SubCell"/>
</dbReference>
<keyword evidence="8" id="KW-0443">Lipid metabolism</keyword>
<evidence type="ECO:0000313" key="14">
    <source>
        <dbReference type="EMBL" id="KAF2075829.1"/>
    </source>
</evidence>
<dbReference type="PANTHER" id="PTHR43981:SF2">
    <property type="entry name" value="ENOYL-[ACYL-CARRIER-PROTEIN] REDUCTASE, MITOCHONDRIAL"/>
    <property type="match status" value="1"/>
</dbReference>
<evidence type="ECO:0000256" key="5">
    <source>
        <dbReference type="ARBA" id="ARBA00022857"/>
    </source>
</evidence>
<dbReference type="InterPro" id="IPR013149">
    <property type="entry name" value="ADH-like_C"/>
</dbReference>